<dbReference type="HOGENOM" id="CLU_1984873_0_0_1"/>
<name>G7IKU4_MEDTR</name>
<proteinExistence type="predicted"/>
<feature type="compositionally biased region" description="Basic and acidic residues" evidence="1">
    <location>
        <begin position="1"/>
        <end position="16"/>
    </location>
</feature>
<accession>G7IKU4</accession>
<dbReference type="AlphaFoldDB" id="G7IKU4"/>
<reference evidence="3" key="3">
    <citation type="submission" date="2015-04" db="UniProtKB">
        <authorList>
            <consortium name="EnsemblPlants"/>
        </authorList>
    </citation>
    <scope>IDENTIFICATION</scope>
    <source>
        <strain evidence="3">cv. Jemalong A17</strain>
    </source>
</reference>
<reference evidence="2 4" key="2">
    <citation type="journal article" date="2014" name="BMC Genomics">
        <title>An improved genome release (version Mt4.0) for the model legume Medicago truncatula.</title>
        <authorList>
            <person name="Tang H."/>
            <person name="Krishnakumar V."/>
            <person name="Bidwell S."/>
            <person name="Rosen B."/>
            <person name="Chan A."/>
            <person name="Zhou S."/>
            <person name="Gentzbittel L."/>
            <person name="Childs K.L."/>
            <person name="Yandell M."/>
            <person name="Gundlach H."/>
            <person name="Mayer K.F."/>
            <person name="Schwartz D.C."/>
            <person name="Town C.D."/>
        </authorList>
    </citation>
    <scope>GENOME REANNOTATION</scope>
    <source>
        <strain evidence="3 4">cv. Jemalong A17</strain>
    </source>
</reference>
<gene>
    <name evidence="2" type="ordered locus">MTR_2g030180</name>
</gene>
<evidence type="ECO:0000313" key="2">
    <source>
        <dbReference type="EMBL" id="AES64775.1"/>
    </source>
</evidence>
<feature type="region of interest" description="Disordered" evidence="1">
    <location>
        <begin position="1"/>
        <end position="28"/>
    </location>
</feature>
<keyword evidence="4" id="KW-1185">Reference proteome</keyword>
<dbReference type="EMBL" id="CM001218">
    <property type="protein sequence ID" value="AES64775.1"/>
    <property type="molecule type" value="Genomic_DNA"/>
</dbReference>
<reference evidence="2 4" key="1">
    <citation type="journal article" date="2011" name="Nature">
        <title>The Medicago genome provides insight into the evolution of rhizobial symbioses.</title>
        <authorList>
            <person name="Young N.D."/>
            <person name="Debelle F."/>
            <person name="Oldroyd G.E."/>
            <person name="Geurts R."/>
            <person name="Cannon S.B."/>
            <person name="Udvardi M.K."/>
            <person name="Benedito V.A."/>
            <person name="Mayer K.F."/>
            <person name="Gouzy J."/>
            <person name="Schoof H."/>
            <person name="Van de Peer Y."/>
            <person name="Proost S."/>
            <person name="Cook D.R."/>
            <person name="Meyers B.C."/>
            <person name="Spannagl M."/>
            <person name="Cheung F."/>
            <person name="De Mita S."/>
            <person name="Krishnakumar V."/>
            <person name="Gundlach H."/>
            <person name="Zhou S."/>
            <person name="Mudge J."/>
            <person name="Bharti A.K."/>
            <person name="Murray J.D."/>
            <person name="Naoumkina M.A."/>
            <person name="Rosen B."/>
            <person name="Silverstein K.A."/>
            <person name="Tang H."/>
            <person name="Rombauts S."/>
            <person name="Zhao P.X."/>
            <person name="Zhou P."/>
            <person name="Barbe V."/>
            <person name="Bardou P."/>
            <person name="Bechner M."/>
            <person name="Bellec A."/>
            <person name="Berger A."/>
            <person name="Berges H."/>
            <person name="Bidwell S."/>
            <person name="Bisseling T."/>
            <person name="Choisne N."/>
            <person name="Couloux A."/>
            <person name="Denny R."/>
            <person name="Deshpande S."/>
            <person name="Dai X."/>
            <person name="Doyle J.J."/>
            <person name="Dudez A.M."/>
            <person name="Farmer A.D."/>
            <person name="Fouteau S."/>
            <person name="Franken C."/>
            <person name="Gibelin C."/>
            <person name="Gish J."/>
            <person name="Goldstein S."/>
            <person name="Gonzalez A.J."/>
            <person name="Green P.J."/>
            <person name="Hallab A."/>
            <person name="Hartog M."/>
            <person name="Hua A."/>
            <person name="Humphray S.J."/>
            <person name="Jeong D.H."/>
            <person name="Jing Y."/>
            <person name="Jocker A."/>
            <person name="Kenton S.M."/>
            <person name="Kim D.J."/>
            <person name="Klee K."/>
            <person name="Lai H."/>
            <person name="Lang C."/>
            <person name="Lin S."/>
            <person name="Macmil S.L."/>
            <person name="Magdelenat G."/>
            <person name="Matthews L."/>
            <person name="McCorrison J."/>
            <person name="Monaghan E.L."/>
            <person name="Mun J.H."/>
            <person name="Najar F.Z."/>
            <person name="Nicholson C."/>
            <person name="Noirot C."/>
            <person name="O'Bleness M."/>
            <person name="Paule C.R."/>
            <person name="Poulain J."/>
            <person name="Prion F."/>
            <person name="Qin B."/>
            <person name="Qu C."/>
            <person name="Retzel E.F."/>
            <person name="Riddle C."/>
            <person name="Sallet E."/>
            <person name="Samain S."/>
            <person name="Samson N."/>
            <person name="Sanders I."/>
            <person name="Saurat O."/>
            <person name="Scarpelli C."/>
            <person name="Schiex T."/>
            <person name="Segurens B."/>
            <person name="Severin A.J."/>
            <person name="Sherrier D.J."/>
            <person name="Shi R."/>
            <person name="Sims S."/>
            <person name="Singer S.R."/>
            <person name="Sinharoy S."/>
            <person name="Sterck L."/>
            <person name="Viollet A."/>
            <person name="Wang B.B."/>
            <person name="Wang K."/>
            <person name="Wang M."/>
            <person name="Wang X."/>
            <person name="Warfsmann J."/>
            <person name="Weissenbach J."/>
            <person name="White D.D."/>
            <person name="White J.D."/>
            <person name="Wiley G.B."/>
            <person name="Wincker P."/>
            <person name="Xing Y."/>
            <person name="Yang L."/>
            <person name="Yao Z."/>
            <person name="Ying F."/>
            <person name="Zhai J."/>
            <person name="Zhou L."/>
            <person name="Zuber A."/>
            <person name="Denarie J."/>
            <person name="Dixon R.A."/>
            <person name="May G.D."/>
            <person name="Schwartz D.C."/>
            <person name="Rogers J."/>
            <person name="Quetier F."/>
            <person name="Town C.D."/>
            <person name="Roe B.A."/>
        </authorList>
    </citation>
    <scope>NUCLEOTIDE SEQUENCE [LARGE SCALE GENOMIC DNA]</scope>
    <source>
        <strain evidence="2">A17</strain>
        <strain evidence="3 4">cv. Jemalong A17</strain>
    </source>
</reference>
<sequence length="126" mass="15024">MTKKTDLRMKNKKENDHEQEDEDMTRDGKQCHANLVSRWSFRERWVSEAANVRGELCVWKKMDVNELCLWDIADGERNENMLKYHLFMTHIITSELGPLVPFTHLHKFSTKTAAEQSRHRKRKVIL</sequence>
<dbReference type="Proteomes" id="UP000002051">
    <property type="component" value="Chromosome 2"/>
</dbReference>
<evidence type="ECO:0000313" key="3">
    <source>
        <dbReference type="EnsemblPlants" id="AES64775"/>
    </source>
</evidence>
<organism evidence="2 4">
    <name type="scientific">Medicago truncatula</name>
    <name type="common">Barrel medic</name>
    <name type="synonym">Medicago tribuloides</name>
    <dbReference type="NCBI Taxonomy" id="3880"/>
    <lineage>
        <taxon>Eukaryota</taxon>
        <taxon>Viridiplantae</taxon>
        <taxon>Streptophyta</taxon>
        <taxon>Embryophyta</taxon>
        <taxon>Tracheophyta</taxon>
        <taxon>Spermatophyta</taxon>
        <taxon>Magnoliopsida</taxon>
        <taxon>eudicotyledons</taxon>
        <taxon>Gunneridae</taxon>
        <taxon>Pentapetalae</taxon>
        <taxon>rosids</taxon>
        <taxon>fabids</taxon>
        <taxon>Fabales</taxon>
        <taxon>Fabaceae</taxon>
        <taxon>Papilionoideae</taxon>
        <taxon>50 kb inversion clade</taxon>
        <taxon>NPAAA clade</taxon>
        <taxon>Hologalegina</taxon>
        <taxon>IRL clade</taxon>
        <taxon>Trifolieae</taxon>
        <taxon>Medicago</taxon>
    </lineage>
</organism>
<evidence type="ECO:0000313" key="4">
    <source>
        <dbReference type="Proteomes" id="UP000002051"/>
    </source>
</evidence>
<dbReference type="EnsemblPlants" id="AES64775">
    <property type="protein sequence ID" value="AES64775"/>
    <property type="gene ID" value="MTR_2g030180"/>
</dbReference>
<evidence type="ECO:0000256" key="1">
    <source>
        <dbReference type="SAM" id="MobiDB-lite"/>
    </source>
</evidence>
<protein>
    <submittedName>
        <fullName evidence="2 3">Uncharacterized protein</fullName>
    </submittedName>
</protein>
<dbReference type="PaxDb" id="3880-AES64775"/>